<evidence type="ECO:0000313" key="2">
    <source>
        <dbReference type="Proteomes" id="UP000199226"/>
    </source>
</evidence>
<evidence type="ECO:0000313" key="1">
    <source>
        <dbReference type="EMBL" id="SDM19141.1"/>
    </source>
</evidence>
<dbReference type="STRING" id="990371.SAMN05421813_107132"/>
<dbReference type="EMBL" id="FNHH01000007">
    <property type="protein sequence ID" value="SDM19141.1"/>
    <property type="molecule type" value="Genomic_DNA"/>
</dbReference>
<dbReference type="PANTHER" id="PTHR38471">
    <property type="entry name" value="FOUR HELIX BUNDLE PROTEIN"/>
    <property type="match status" value="1"/>
</dbReference>
<dbReference type="InterPro" id="IPR036583">
    <property type="entry name" value="23S_rRNA_IVS_sf"/>
</dbReference>
<dbReference type="CDD" id="cd16377">
    <property type="entry name" value="23S_rRNA_IVP_like"/>
    <property type="match status" value="1"/>
</dbReference>
<protein>
    <submittedName>
        <fullName evidence="1">Four helix bundle protein</fullName>
    </submittedName>
</protein>
<dbReference type="AlphaFoldDB" id="A0A1G9R7N6"/>
<dbReference type="Gene3D" id="1.20.1440.60">
    <property type="entry name" value="23S rRNA-intervening sequence"/>
    <property type="match status" value="1"/>
</dbReference>
<dbReference type="Pfam" id="PF05635">
    <property type="entry name" value="23S_rRNA_IVP"/>
    <property type="match status" value="1"/>
</dbReference>
<dbReference type="RefSeq" id="WP_090702758.1">
    <property type="nucleotide sequence ID" value="NZ_FNHH01000007.1"/>
</dbReference>
<reference evidence="2" key="1">
    <citation type="submission" date="2016-10" db="EMBL/GenBank/DDBJ databases">
        <authorList>
            <person name="Varghese N."/>
            <person name="Submissions S."/>
        </authorList>
    </citation>
    <scope>NUCLEOTIDE SEQUENCE [LARGE SCALE GENOMIC DNA]</scope>
    <source>
        <strain evidence="2">DSM 24536</strain>
    </source>
</reference>
<dbReference type="InterPro" id="IPR012657">
    <property type="entry name" value="23S_rRNA-intervening_sequence"/>
</dbReference>
<organism evidence="1 2">
    <name type="scientific">Daejeonella rubra</name>
    <dbReference type="NCBI Taxonomy" id="990371"/>
    <lineage>
        <taxon>Bacteria</taxon>
        <taxon>Pseudomonadati</taxon>
        <taxon>Bacteroidota</taxon>
        <taxon>Sphingobacteriia</taxon>
        <taxon>Sphingobacteriales</taxon>
        <taxon>Sphingobacteriaceae</taxon>
        <taxon>Daejeonella</taxon>
    </lineage>
</organism>
<keyword evidence="2" id="KW-1185">Reference proteome</keyword>
<sequence length="118" mass="13467">MRDFKKLAVWRKSHELTLLIYHDILPKFPKHEVFHLASHTKRAAYSIPMNIAEGTGKNTDKDFTGFLDISLGSAHELEYCCLLAKDLGYLTDEQFSIVNSETNQVKAMLIGLIKSIRK</sequence>
<dbReference type="Proteomes" id="UP000199226">
    <property type="component" value="Unassembled WGS sequence"/>
</dbReference>
<dbReference type="NCBIfam" id="TIGR02436">
    <property type="entry name" value="four helix bundle protein"/>
    <property type="match status" value="1"/>
</dbReference>
<name>A0A1G9R7N6_9SPHI</name>
<dbReference type="SUPFAM" id="SSF158446">
    <property type="entry name" value="IVS-encoded protein-like"/>
    <property type="match status" value="1"/>
</dbReference>
<proteinExistence type="predicted"/>
<gene>
    <name evidence="1" type="ORF">SAMN05421813_107132</name>
</gene>
<accession>A0A1G9R7N6</accession>
<dbReference type="OrthoDB" id="9811959at2"/>
<dbReference type="PANTHER" id="PTHR38471:SF2">
    <property type="entry name" value="FOUR HELIX BUNDLE PROTEIN"/>
    <property type="match status" value="1"/>
</dbReference>